<feature type="region of interest" description="Disordered" evidence="1">
    <location>
        <begin position="1"/>
        <end position="24"/>
    </location>
</feature>
<reference evidence="2 3" key="2">
    <citation type="journal article" date="2018" name="Nature">
        <title>Mutant phenotypes for thousands of bacterial genes of unknown function.</title>
        <authorList>
            <person name="Price M.N."/>
            <person name="Wetmore K.M."/>
            <person name="Waters R.J."/>
            <person name="Callaghan M."/>
            <person name="Ray J."/>
            <person name="Liu H."/>
            <person name="Kuehl J.V."/>
            <person name="Melnyk R.A."/>
            <person name="Lamson J.S."/>
            <person name="Suh Y."/>
            <person name="Carlson H.K."/>
            <person name="Esquivel Z."/>
            <person name="Sadeeshkumar H."/>
            <person name="Chakraborty R."/>
            <person name="Zane G.M."/>
            <person name="Rubin B.E."/>
            <person name="Wall J.D."/>
            <person name="Visel A."/>
            <person name="Bristow J."/>
            <person name="Blow M.J."/>
            <person name="Arkin A.P."/>
            <person name="Deutschbauer A.M."/>
        </authorList>
    </citation>
    <scope>NUCLEOTIDE SEQUENCE [LARGE SCALE GENOMIC DNA]</scope>
    <source>
        <strain evidence="2 3">FW300-N2E2</strain>
    </source>
</reference>
<dbReference type="Proteomes" id="UP000076083">
    <property type="component" value="Chromosome"/>
</dbReference>
<evidence type="ECO:0000313" key="3">
    <source>
        <dbReference type="Proteomes" id="UP000076083"/>
    </source>
</evidence>
<gene>
    <name evidence="2" type="ORF">TK06_25540</name>
</gene>
<dbReference type="Pfam" id="PF19619">
    <property type="entry name" value="DUF6124"/>
    <property type="match status" value="1"/>
</dbReference>
<dbReference type="RefSeq" id="WP_063324316.1">
    <property type="nucleotide sequence ID" value="NZ_CP015225.1"/>
</dbReference>
<feature type="region of interest" description="Disordered" evidence="1">
    <location>
        <begin position="37"/>
        <end position="56"/>
    </location>
</feature>
<evidence type="ECO:0000313" key="2">
    <source>
        <dbReference type="EMBL" id="AMZ74322.1"/>
    </source>
</evidence>
<feature type="compositionally biased region" description="Polar residues" evidence="1">
    <location>
        <begin position="10"/>
        <end position="21"/>
    </location>
</feature>
<accession>A0A160A4X4</accession>
<dbReference type="EMBL" id="CP015225">
    <property type="protein sequence ID" value="AMZ74322.1"/>
    <property type="molecule type" value="Genomic_DNA"/>
</dbReference>
<sequence length="127" mass="13744">MIKVTPNPPETDSTSAQNGLDSQKLDEAAQRALDYYLAPKPKPKPKPEAKKKPPSNQLFTVVEGIDVECLLANLSETLASANATISDLAFELDGSRRHVALGVQQLIELSELLANRVLDEQVPVPKG</sequence>
<dbReference type="AlphaFoldDB" id="A0A160A4X4"/>
<evidence type="ECO:0008006" key="4">
    <source>
        <dbReference type="Google" id="ProtNLM"/>
    </source>
</evidence>
<protein>
    <recommendedName>
        <fullName evidence="4">DUF3077 domain-containing protein</fullName>
    </recommendedName>
</protein>
<evidence type="ECO:0000256" key="1">
    <source>
        <dbReference type="SAM" id="MobiDB-lite"/>
    </source>
</evidence>
<proteinExistence type="predicted"/>
<organism evidence="2 3">
    <name type="scientific">Pseudomonas fluorescens</name>
    <dbReference type="NCBI Taxonomy" id="294"/>
    <lineage>
        <taxon>Bacteria</taxon>
        <taxon>Pseudomonadati</taxon>
        <taxon>Pseudomonadota</taxon>
        <taxon>Gammaproteobacteria</taxon>
        <taxon>Pseudomonadales</taxon>
        <taxon>Pseudomonadaceae</taxon>
        <taxon>Pseudomonas</taxon>
    </lineage>
</organism>
<reference evidence="3" key="1">
    <citation type="submission" date="2016-04" db="EMBL/GenBank/DDBJ databases">
        <authorList>
            <person name="Ray J."/>
            <person name="Price M."/>
            <person name="Deutschbauer A."/>
        </authorList>
    </citation>
    <scope>NUCLEOTIDE SEQUENCE [LARGE SCALE GENOMIC DNA]</scope>
    <source>
        <strain evidence="3">FW300-N2E2</strain>
    </source>
</reference>
<name>A0A160A4X4_PSEFL</name>